<evidence type="ECO:0000313" key="2">
    <source>
        <dbReference type="EMBL" id="CAI9302347.1"/>
    </source>
</evidence>
<feature type="compositionally biased region" description="Polar residues" evidence="1">
    <location>
        <begin position="75"/>
        <end position="100"/>
    </location>
</feature>
<keyword evidence="3" id="KW-1185">Reference proteome</keyword>
<feature type="compositionally biased region" description="Low complexity" evidence="1">
    <location>
        <begin position="105"/>
        <end position="143"/>
    </location>
</feature>
<reference evidence="2" key="1">
    <citation type="submission" date="2023-04" db="EMBL/GenBank/DDBJ databases">
        <authorList>
            <person name="Vijverberg K."/>
            <person name="Xiong W."/>
            <person name="Schranz E."/>
        </authorList>
    </citation>
    <scope>NUCLEOTIDE SEQUENCE</scope>
</reference>
<name>A0AA36A324_LACSI</name>
<dbReference type="Proteomes" id="UP001177003">
    <property type="component" value="Chromosome 9"/>
</dbReference>
<accession>A0AA36A324</accession>
<dbReference type="AlphaFoldDB" id="A0AA36A324"/>
<proteinExistence type="predicted"/>
<organism evidence="2 3">
    <name type="scientific">Lactuca saligna</name>
    <name type="common">Willowleaf lettuce</name>
    <dbReference type="NCBI Taxonomy" id="75948"/>
    <lineage>
        <taxon>Eukaryota</taxon>
        <taxon>Viridiplantae</taxon>
        <taxon>Streptophyta</taxon>
        <taxon>Embryophyta</taxon>
        <taxon>Tracheophyta</taxon>
        <taxon>Spermatophyta</taxon>
        <taxon>Magnoliopsida</taxon>
        <taxon>eudicotyledons</taxon>
        <taxon>Gunneridae</taxon>
        <taxon>Pentapetalae</taxon>
        <taxon>asterids</taxon>
        <taxon>campanulids</taxon>
        <taxon>Asterales</taxon>
        <taxon>Asteraceae</taxon>
        <taxon>Cichorioideae</taxon>
        <taxon>Cichorieae</taxon>
        <taxon>Lactucinae</taxon>
        <taxon>Lactuca</taxon>
    </lineage>
</organism>
<gene>
    <name evidence="2" type="ORF">LSALG_LOCUS40840</name>
</gene>
<sequence>MSDKGLACNLFLVGPPSGGRPSTLSNPSGLPHISLIGGFVAEARSSTLSGPSGRPRSGFLSGARPTPLPDPTCLPHNTFTGGSVSGGLSSPDISGLQQNPFLVGSSPTSRSSSDPNDIPSIPFPGGLSRTSVRTTRSGFSGSSSMGAINTQMGLTNAIIDIGVVQNVGKGIAYGYEMI</sequence>
<feature type="region of interest" description="Disordered" evidence="1">
    <location>
        <begin position="45"/>
        <end position="143"/>
    </location>
</feature>
<evidence type="ECO:0000256" key="1">
    <source>
        <dbReference type="SAM" id="MobiDB-lite"/>
    </source>
</evidence>
<protein>
    <submittedName>
        <fullName evidence="2">Uncharacterized protein</fullName>
    </submittedName>
</protein>
<dbReference type="EMBL" id="OX465085">
    <property type="protein sequence ID" value="CAI9302347.1"/>
    <property type="molecule type" value="Genomic_DNA"/>
</dbReference>
<evidence type="ECO:0000313" key="3">
    <source>
        <dbReference type="Proteomes" id="UP001177003"/>
    </source>
</evidence>